<evidence type="ECO:0000313" key="3">
    <source>
        <dbReference type="Proteomes" id="UP001383192"/>
    </source>
</evidence>
<accession>A0AAW0ASJ4</accession>
<feature type="compositionally biased region" description="Low complexity" evidence="1">
    <location>
        <begin position="600"/>
        <end position="609"/>
    </location>
</feature>
<reference evidence="2 3" key="1">
    <citation type="submission" date="2024-01" db="EMBL/GenBank/DDBJ databases">
        <title>A draft genome for a cacao thread blight-causing isolate of Paramarasmius palmivorus.</title>
        <authorList>
            <person name="Baruah I.K."/>
            <person name="Bukari Y."/>
            <person name="Amoako-Attah I."/>
            <person name="Meinhardt L.W."/>
            <person name="Bailey B.A."/>
            <person name="Cohen S.P."/>
        </authorList>
    </citation>
    <scope>NUCLEOTIDE SEQUENCE [LARGE SCALE GENOMIC DNA]</scope>
    <source>
        <strain evidence="2 3">GH-12</strain>
    </source>
</reference>
<comment type="caution">
    <text evidence="2">The sequence shown here is derived from an EMBL/GenBank/DDBJ whole genome shotgun (WGS) entry which is preliminary data.</text>
</comment>
<evidence type="ECO:0000313" key="2">
    <source>
        <dbReference type="EMBL" id="KAK7015552.1"/>
    </source>
</evidence>
<feature type="compositionally biased region" description="Basic residues" evidence="1">
    <location>
        <begin position="822"/>
        <end position="840"/>
    </location>
</feature>
<name>A0AAW0ASJ4_9AGAR</name>
<feature type="compositionally biased region" description="Polar residues" evidence="1">
    <location>
        <begin position="387"/>
        <end position="400"/>
    </location>
</feature>
<gene>
    <name evidence="2" type="ORF">VNI00_019086</name>
</gene>
<dbReference type="Proteomes" id="UP001383192">
    <property type="component" value="Unassembled WGS sequence"/>
</dbReference>
<proteinExistence type="predicted"/>
<dbReference type="AlphaFoldDB" id="A0AAW0ASJ4"/>
<dbReference type="EMBL" id="JAYKXP010000315">
    <property type="protein sequence ID" value="KAK7015552.1"/>
    <property type="molecule type" value="Genomic_DNA"/>
</dbReference>
<sequence length="840" mass="91624">MGRKSTGNPRGKPQWPKGDKLTVLKGMKEDYDRSPPKMYTKAAKIFVQRWGTHGVLEDEPTPGVNTPDPDIETFETGPDRVEEIRRRMTYQKGVRDKIGSWSRHFFSGKNRRDKAQAQLMKDMGLMLKSQPRKTPIKEYYQREYYNDPDRNLRQRFEEYFATKDIHEDFTVAARNAFCGKVWDEEEDPAFKKMVIERNDEEYATALADFKNRSVWEGTPETYQKAYTNSHCMVVPFADTIAKHLGMGVSVILYGPTPKGVLDIAIITANVPGSASKSKDAEEFDPEREAQMKNLYLDFAAEIFIQFKAADVVASRKYTPSSNHCDETPTSSTSGHTSSSSTTTTKTSVTQPAASASASAADADADADSDTDTDTDNDNDSGDEQPSPRVNSQPSDTSTAPTGVPPPSDSTSFNISPCPGAPNDTTCASLPLQQPGPGVVPQLTPVTIQPVPGQSPHHGEGQTWTGWIGAGNTMGGGWNAGTMGEAISNGSTNGLTLTDYDMAMGMDEECFRDIPGFGSQGPIHPTVGIPQAQQQPHFSMPMGFVPPQVPQQLQQRSPPQTLQIMSPSQPMQHQNTLQHVPQIMQPASQPVPPQNPSQHAPQIMQPPSQPIQHQPMLQHALQVMQPPSPPIQSHTLQHATQTMQLPSQVIQPPSPPIQSHNASQHATQNMQLPQSIQPHPILHSNQGRQLPHTSQPMEQVTTQFIQSPQFPPSGHNAISIPPTSPRLPPPVLVLEKENDPQLVSITRPRKRRNSLNIPEEAFAAAAIEQAPDGRRPSSKRTRVSKAGGTEALEGTDGGTRKKHGRLPANQEGESVSTTSGKGAKGKGGKGKAKAKKIQAAN</sequence>
<feature type="region of interest" description="Disordered" evidence="1">
    <location>
        <begin position="584"/>
        <end position="609"/>
    </location>
</feature>
<feature type="compositionally biased region" description="Low complexity" evidence="1">
    <location>
        <begin position="429"/>
        <end position="438"/>
    </location>
</feature>
<feature type="region of interest" description="Disordered" evidence="1">
    <location>
        <begin position="1"/>
        <end position="22"/>
    </location>
</feature>
<keyword evidence="3" id="KW-1185">Reference proteome</keyword>
<protein>
    <submittedName>
        <fullName evidence="2">Uncharacterized protein</fullName>
    </submittedName>
</protein>
<feature type="region of interest" description="Disordered" evidence="1">
    <location>
        <begin position="764"/>
        <end position="840"/>
    </location>
</feature>
<feature type="region of interest" description="Disordered" evidence="1">
    <location>
        <begin position="318"/>
        <end position="438"/>
    </location>
</feature>
<evidence type="ECO:0000256" key="1">
    <source>
        <dbReference type="SAM" id="MobiDB-lite"/>
    </source>
</evidence>
<feature type="compositionally biased region" description="Low complexity" evidence="1">
    <location>
        <begin position="327"/>
        <end position="361"/>
    </location>
</feature>
<organism evidence="2 3">
    <name type="scientific">Paramarasmius palmivorus</name>
    <dbReference type="NCBI Taxonomy" id="297713"/>
    <lineage>
        <taxon>Eukaryota</taxon>
        <taxon>Fungi</taxon>
        <taxon>Dikarya</taxon>
        <taxon>Basidiomycota</taxon>
        <taxon>Agaricomycotina</taxon>
        <taxon>Agaricomycetes</taxon>
        <taxon>Agaricomycetidae</taxon>
        <taxon>Agaricales</taxon>
        <taxon>Marasmiineae</taxon>
        <taxon>Marasmiaceae</taxon>
        <taxon>Paramarasmius</taxon>
    </lineage>
</organism>
<feature type="compositionally biased region" description="Acidic residues" evidence="1">
    <location>
        <begin position="362"/>
        <end position="382"/>
    </location>
</feature>